<accession>A0ABQ3UXP5</accession>
<organism evidence="1 2">
    <name type="scientific">Ktedonobacter robiniae</name>
    <dbReference type="NCBI Taxonomy" id="2778365"/>
    <lineage>
        <taxon>Bacteria</taxon>
        <taxon>Bacillati</taxon>
        <taxon>Chloroflexota</taxon>
        <taxon>Ktedonobacteria</taxon>
        <taxon>Ktedonobacterales</taxon>
        <taxon>Ktedonobacteraceae</taxon>
        <taxon>Ktedonobacter</taxon>
    </lineage>
</organism>
<dbReference type="RefSeq" id="WP_201373847.1">
    <property type="nucleotide sequence ID" value="NZ_BNJG01000002.1"/>
</dbReference>
<reference evidence="1 2" key="1">
    <citation type="journal article" date="2021" name="Int. J. Syst. Evol. Microbiol.">
        <title>Reticulibacter mediterranei gen. nov., sp. nov., within the new family Reticulibacteraceae fam. nov., and Ktedonospora formicarum gen. nov., sp. nov., Ktedonobacter robiniae sp. nov., Dictyobacter formicarum sp. nov. and Dictyobacter arantiisoli sp. nov., belonging to the class Ktedonobacteria.</title>
        <authorList>
            <person name="Yabe S."/>
            <person name="Zheng Y."/>
            <person name="Wang C.M."/>
            <person name="Sakai Y."/>
            <person name="Abe K."/>
            <person name="Yokota A."/>
            <person name="Donadio S."/>
            <person name="Cavaletti L."/>
            <person name="Monciardini P."/>
        </authorList>
    </citation>
    <scope>NUCLEOTIDE SEQUENCE [LARGE SCALE GENOMIC DNA]</scope>
    <source>
        <strain evidence="1 2">SOSP1-30</strain>
    </source>
</reference>
<proteinExistence type="predicted"/>
<evidence type="ECO:0000313" key="2">
    <source>
        <dbReference type="Proteomes" id="UP000654345"/>
    </source>
</evidence>
<dbReference type="EMBL" id="BNJG01000002">
    <property type="protein sequence ID" value="GHO57438.1"/>
    <property type="molecule type" value="Genomic_DNA"/>
</dbReference>
<evidence type="ECO:0000313" key="1">
    <source>
        <dbReference type="EMBL" id="GHO57438.1"/>
    </source>
</evidence>
<dbReference type="Proteomes" id="UP000654345">
    <property type="component" value="Unassembled WGS sequence"/>
</dbReference>
<keyword evidence="2" id="KW-1185">Reference proteome</keyword>
<comment type="caution">
    <text evidence="1">The sequence shown here is derived from an EMBL/GenBank/DDBJ whole genome shotgun (WGS) entry which is preliminary data.</text>
</comment>
<sequence length="185" mass="20887">MALFTDALVQEIAALVRQRYRELGMALGEPELPAGQRWLDEGSSLWQELDLLIRIANGEYARMRATRDEIQRAEVALGHLLDLLLGNALRSKTSFPAGFWQTDIGILVSRVRWWISVDDLITISNAAALAFGENTQANRMRIGRAIESGLLEWIPDPSVANPQQNKRVLRTQVERLGAQRRLLEE</sequence>
<gene>
    <name evidence="1" type="ORF">KSB_59130</name>
</gene>
<protein>
    <submittedName>
        <fullName evidence="1">Uncharacterized protein</fullName>
    </submittedName>
</protein>
<name>A0ABQ3UXP5_9CHLR</name>